<dbReference type="InterPro" id="IPR050736">
    <property type="entry name" value="Sensor_HK_Regulatory"/>
</dbReference>
<keyword evidence="6" id="KW-0902">Two-component regulatory system</keyword>
<dbReference type="PROSITE" id="PS50109">
    <property type="entry name" value="HIS_KIN"/>
    <property type="match status" value="1"/>
</dbReference>
<dbReference type="InterPro" id="IPR013656">
    <property type="entry name" value="PAS_4"/>
</dbReference>
<dbReference type="Gene3D" id="3.30.450.40">
    <property type="match status" value="1"/>
</dbReference>
<dbReference type="SUPFAM" id="SSF47384">
    <property type="entry name" value="Homodimeric domain of signal transducing histidine kinase"/>
    <property type="match status" value="1"/>
</dbReference>
<evidence type="ECO:0000259" key="12">
    <source>
        <dbReference type="PROSITE" id="PS50113"/>
    </source>
</evidence>
<gene>
    <name evidence="13" type="ORF">NDI54_02255</name>
</gene>
<organism evidence="13 14">
    <name type="scientific">Haloarcula terrestris</name>
    <dbReference type="NCBI Taxonomy" id="2950533"/>
    <lineage>
        <taxon>Archaea</taxon>
        <taxon>Methanobacteriati</taxon>
        <taxon>Methanobacteriota</taxon>
        <taxon>Stenosarchaea group</taxon>
        <taxon>Halobacteria</taxon>
        <taxon>Halobacteriales</taxon>
        <taxon>Haloarculaceae</taxon>
        <taxon>Haloarcula</taxon>
    </lineage>
</organism>
<dbReference type="InterPro" id="IPR003594">
    <property type="entry name" value="HATPase_dom"/>
</dbReference>
<dbReference type="CDD" id="cd00082">
    <property type="entry name" value="HisKA"/>
    <property type="match status" value="1"/>
</dbReference>
<evidence type="ECO:0000259" key="10">
    <source>
        <dbReference type="PROSITE" id="PS50110"/>
    </source>
</evidence>
<evidence type="ECO:0000256" key="1">
    <source>
        <dbReference type="ARBA" id="ARBA00000085"/>
    </source>
</evidence>
<sequence>MTDRIRVLHVDDDPEITDASTSVLEQEQCGITVVAATTVADGLHRLDGNEFDCVVAGYDLPEQTGVEFLNAVRKRQPDLPFILFASEGSEAAASDAISAGVTEYLRADGGAKPYVRLAHSVVDAVERAADETEHAHNTRRERVIEELHTTARAFMRATSEDAIAQITVDAARTILNMPANAVHFADDNGLTPVTWTDQVEELIGKPPVFTPGDGLAWQAFETGETRIHDDISSNPDRYNPETDIRSEILLPLGDHGVLLIGSCEVSAFDDTDVTLARTLTVHATAALDRLDRERQLREEREFIDQALDTLDDLFYVLNADGSFRRWNRRLPEVTGYSDAEISNLEVCEFFPPEECDTIHEAIDQALNHGRTTVEAEIRTADGELVPYEFTGTRLTDTDGETVGAVGIGRNISQRRAYEQRLERQNERLDEFTSIVSHDLRNPLTIAEGNLDLARTECDSDYLDEVSDAHERMRALIDDLLTFARAGETAIDIEPVALATMVQECWQTVEADRATLAVEIDRQVRADPAKLRRLLANLLRNSVEHGSGRSESDDEQSGENTTVSVGPVEDADRHGFYVADDGPGVPPDDRERVFEEGYSTGEDGTGFGLKIVRRIADAHGWTVTVTESETGGARFEVTGLEPA</sequence>
<name>A0AAE4EUC3_9EURY</name>
<dbReference type="InterPro" id="IPR011006">
    <property type="entry name" value="CheY-like_superfamily"/>
</dbReference>
<dbReference type="SUPFAM" id="SSF55781">
    <property type="entry name" value="GAF domain-like"/>
    <property type="match status" value="1"/>
</dbReference>
<dbReference type="Pfam" id="PF00072">
    <property type="entry name" value="Response_reg"/>
    <property type="match status" value="1"/>
</dbReference>
<dbReference type="Gene3D" id="1.10.287.130">
    <property type="match status" value="1"/>
</dbReference>
<keyword evidence="5" id="KW-0418">Kinase</keyword>
<dbReference type="Gene3D" id="3.30.450.20">
    <property type="entry name" value="PAS domain"/>
    <property type="match status" value="1"/>
</dbReference>
<dbReference type="PROSITE" id="PS50110">
    <property type="entry name" value="RESPONSE_REGULATORY"/>
    <property type="match status" value="1"/>
</dbReference>
<dbReference type="SUPFAM" id="SSF55785">
    <property type="entry name" value="PYP-like sensor domain (PAS domain)"/>
    <property type="match status" value="1"/>
</dbReference>
<evidence type="ECO:0000256" key="2">
    <source>
        <dbReference type="ARBA" id="ARBA00012438"/>
    </source>
</evidence>
<feature type="domain" description="Histidine kinase" evidence="9">
    <location>
        <begin position="434"/>
        <end position="637"/>
    </location>
</feature>
<feature type="region of interest" description="Disordered" evidence="8">
    <location>
        <begin position="543"/>
        <end position="591"/>
    </location>
</feature>
<dbReference type="EC" id="2.7.13.3" evidence="2"/>
<keyword evidence="3" id="KW-0597">Phosphoprotein</keyword>
<feature type="domain" description="PAS" evidence="11">
    <location>
        <begin position="299"/>
        <end position="369"/>
    </location>
</feature>
<evidence type="ECO:0000256" key="4">
    <source>
        <dbReference type="ARBA" id="ARBA00022679"/>
    </source>
</evidence>
<dbReference type="Proteomes" id="UP001253439">
    <property type="component" value="Unassembled WGS sequence"/>
</dbReference>
<dbReference type="InterPro" id="IPR036097">
    <property type="entry name" value="HisK_dim/P_sf"/>
</dbReference>
<dbReference type="SMART" id="SM00065">
    <property type="entry name" value="GAF"/>
    <property type="match status" value="1"/>
</dbReference>
<dbReference type="Gene3D" id="3.30.565.10">
    <property type="entry name" value="Histidine kinase-like ATPase, C-terminal domain"/>
    <property type="match status" value="1"/>
</dbReference>
<dbReference type="GO" id="GO:0000155">
    <property type="term" value="F:phosphorelay sensor kinase activity"/>
    <property type="evidence" value="ECO:0007669"/>
    <property type="project" value="InterPro"/>
</dbReference>
<dbReference type="SMART" id="SM00388">
    <property type="entry name" value="HisKA"/>
    <property type="match status" value="1"/>
</dbReference>
<dbReference type="RefSeq" id="WP_310894860.1">
    <property type="nucleotide sequence ID" value="NZ_JAMQOM010000001.1"/>
</dbReference>
<evidence type="ECO:0000313" key="13">
    <source>
        <dbReference type="EMBL" id="MDS0220167.1"/>
    </source>
</evidence>
<dbReference type="InterPro" id="IPR004358">
    <property type="entry name" value="Sig_transdc_His_kin-like_C"/>
</dbReference>
<evidence type="ECO:0000256" key="8">
    <source>
        <dbReference type="SAM" id="MobiDB-lite"/>
    </source>
</evidence>
<keyword evidence="14" id="KW-1185">Reference proteome</keyword>
<dbReference type="PROSITE" id="PS50113">
    <property type="entry name" value="PAC"/>
    <property type="match status" value="1"/>
</dbReference>
<dbReference type="SMART" id="SM00091">
    <property type="entry name" value="PAS"/>
    <property type="match status" value="1"/>
</dbReference>
<dbReference type="InterPro" id="IPR000700">
    <property type="entry name" value="PAS-assoc_C"/>
</dbReference>
<dbReference type="Gene3D" id="3.40.50.2300">
    <property type="match status" value="1"/>
</dbReference>
<dbReference type="InterPro" id="IPR029016">
    <property type="entry name" value="GAF-like_dom_sf"/>
</dbReference>
<feature type="domain" description="PAC" evidence="12">
    <location>
        <begin position="371"/>
        <end position="423"/>
    </location>
</feature>
<accession>A0AAE4EUC3</accession>
<dbReference type="InterPro" id="IPR036890">
    <property type="entry name" value="HATPase_C_sf"/>
</dbReference>
<dbReference type="SUPFAM" id="SSF55874">
    <property type="entry name" value="ATPase domain of HSP90 chaperone/DNA topoisomerase II/histidine kinase"/>
    <property type="match status" value="1"/>
</dbReference>
<evidence type="ECO:0000256" key="7">
    <source>
        <dbReference type="PROSITE-ProRule" id="PRU00169"/>
    </source>
</evidence>
<dbReference type="PANTHER" id="PTHR43711">
    <property type="entry name" value="TWO-COMPONENT HISTIDINE KINASE"/>
    <property type="match status" value="1"/>
</dbReference>
<dbReference type="InterPro" id="IPR005467">
    <property type="entry name" value="His_kinase_dom"/>
</dbReference>
<evidence type="ECO:0000259" key="11">
    <source>
        <dbReference type="PROSITE" id="PS50112"/>
    </source>
</evidence>
<dbReference type="SMART" id="SM00448">
    <property type="entry name" value="REC"/>
    <property type="match status" value="1"/>
</dbReference>
<dbReference type="InterPro" id="IPR035965">
    <property type="entry name" value="PAS-like_dom_sf"/>
</dbReference>
<dbReference type="NCBIfam" id="TIGR00229">
    <property type="entry name" value="sensory_box"/>
    <property type="match status" value="1"/>
</dbReference>
<dbReference type="SMART" id="SM00387">
    <property type="entry name" value="HATPase_c"/>
    <property type="match status" value="1"/>
</dbReference>
<comment type="caution">
    <text evidence="13">The sequence shown here is derived from an EMBL/GenBank/DDBJ whole genome shotgun (WGS) entry which is preliminary data.</text>
</comment>
<dbReference type="InterPro" id="IPR001789">
    <property type="entry name" value="Sig_transdc_resp-reg_receiver"/>
</dbReference>
<evidence type="ECO:0000256" key="3">
    <source>
        <dbReference type="ARBA" id="ARBA00022553"/>
    </source>
</evidence>
<dbReference type="CDD" id="cd00130">
    <property type="entry name" value="PAS"/>
    <property type="match status" value="1"/>
</dbReference>
<comment type="catalytic activity">
    <reaction evidence="1">
        <text>ATP + protein L-histidine = ADP + protein N-phospho-L-histidine.</text>
        <dbReference type="EC" id="2.7.13.3"/>
    </reaction>
</comment>
<dbReference type="Pfam" id="PF02518">
    <property type="entry name" value="HATPase_c"/>
    <property type="match status" value="1"/>
</dbReference>
<dbReference type="SUPFAM" id="SSF52172">
    <property type="entry name" value="CheY-like"/>
    <property type="match status" value="1"/>
</dbReference>
<evidence type="ECO:0000313" key="14">
    <source>
        <dbReference type="Proteomes" id="UP001253439"/>
    </source>
</evidence>
<protein>
    <recommendedName>
        <fullName evidence="2">histidine kinase</fullName>
        <ecNumber evidence="2">2.7.13.3</ecNumber>
    </recommendedName>
</protein>
<dbReference type="Pfam" id="PF13185">
    <property type="entry name" value="GAF_2"/>
    <property type="match status" value="1"/>
</dbReference>
<feature type="domain" description="Response regulatory" evidence="10">
    <location>
        <begin position="6"/>
        <end position="122"/>
    </location>
</feature>
<dbReference type="InterPro" id="IPR001610">
    <property type="entry name" value="PAC"/>
</dbReference>
<dbReference type="EMBL" id="JAMQOM010000001">
    <property type="protein sequence ID" value="MDS0220167.1"/>
    <property type="molecule type" value="Genomic_DNA"/>
</dbReference>
<dbReference type="InterPro" id="IPR003018">
    <property type="entry name" value="GAF"/>
</dbReference>
<dbReference type="SMART" id="SM00086">
    <property type="entry name" value="PAC"/>
    <property type="match status" value="1"/>
</dbReference>
<evidence type="ECO:0000259" key="9">
    <source>
        <dbReference type="PROSITE" id="PS50109"/>
    </source>
</evidence>
<evidence type="ECO:0000256" key="5">
    <source>
        <dbReference type="ARBA" id="ARBA00022777"/>
    </source>
</evidence>
<dbReference type="Pfam" id="PF00512">
    <property type="entry name" value="HisKA"/>
    <property type="match status" value="1"/>
</dbReference>
<dbReference type="PANTHER" id="PTHR43711:SF1">
    <property type="entry name" value="HISTIDINE KINASE 1"/>
    <property type="match status" value="1"/>
</dbReference>
<proteinExistence type="predicted"/>
<dbReference type="InterPro" id="IPR000014">
    <property type="entry name" value="PAS"/>
</dbReference>
<dbReference type="PROSITE" id="PS50112">
    <property type="entry name" value="PAS"/>
    <property type="match status" value="1"/>
</dbReference>
<dbReference type="AlphaFoldDB" id="A0AAE4EUC3"/>
<dbReference type="Pfam" id="PF08448">
    <property type="entry name" value="PAS_4"/>
    <property type="match status" value="1"/>
</dbReference>
<reference evidence="13 14" key="1">
    <citation type="submission" date="2022-06" db="EMBL/GenBank/DDBJ databases">
        <title>Haloarcula sp. a new haloarchaeum isolate from saline soil.</title>
        <authorList>
            <person name="Strakova D."/>
            <person name="Galisteo C."/>
            <person name="Sanchez-Porro C."/>
            <person name="Ventosa A."/>
        </authorList>
    </citation>
    <scope>NUCLEOTIDE SEQUENCE [LARGE SCALE GENOMIC DNA]</scope>
    <source>
        <strain evidence="13 14">S1AR25-5A</strain>
    </source>
</reference>
<dbReference type="InterPro" id="IPR003661">
    <property type="entry name" value="HisK_dim/P_dom"/>
</dbReference>
<evidence type="ECO:0000256" key="6">
    <source>
        <dbReference type="ARBA" id="ARBA00023012"/>
    </source>
</evidence>
<keyword evidence="4" id="KW-0808">Transferase</keyword>
<comment type="caution">
    <text evidence="7">Lacks conserved residue(s) required for the propagation of feature annotation.</text>
</comment>
<dbReference type="PRINTS" id="PR00344">
    <property type="entry name" value="BCTRLSENSOR"/>
</dbReference>